<comment type="subcellular location">
    <subcellularLocation>
        <location evidence="1">Cell membrane</location>
        <topology evidence="1">Multi-pass membrane protein</topology>
    </subcellularLocation>
</comment>
<keyword evidence="5 6" id="KW-0472">Membrane</keyword>
<protein>
    <submittedName>
        <fullName evidence="8">Putative RDD family membrane protein YckC</fullName>
    </submittedName>
</protein>
<evidence type="ECO:0000256" key="6">
    <source>
        <dbReference type="SAM" id="Phobius"/>
    </source>
</evidence>
<keyword evidence="9" id="KW-1185">Reference proteome</keyword>
<evidence type="ECO:0000256" key="4">
    <source>
        <dbReference type="ARBA" id="ARBA00022989"/>
    </source>
</evidence>
<name>A0A852VSR8_9MICO</name>
<evidence type="ECO:0000256" key="3">
    <source>
        <dbReference type="ARBA" id="ARBA00022692"/>
    </source>
</evidence>
<proteinExistence type="predicted"/>
<feature type="domain" description="RDD" evidence="7">
    <location>
        <begin position="19"/>
        <end position="129"/>
    </location>
</feature>
<evidence type="ECO:0000259" key="7">
    <source>
        <dbReference type="Pfam" id="PF06271"/>
    </source>
</evidence>
<keyword evidence="3 6" id="KW-0812">Transmembrane</keyword>
<dbReference type="InterPro" id="IPR010432">
    <property type="entry name" value="RDD"/>
</dbReference>
<evidence type="ECO:0000256" key="1">
    <source>
        <dbReference type="ARBA" id="ARBA00004651"/>
    </source>
</evidence>
<dbReference type="Pfam" id="PF06271">
    <property type="entry name" value="RDD"/>
    <property type="match status" value="1"/>
</dbReference>
<organism evidence="8 9">
    <name type="scientific">Janibacter cremeus</name>
    <dbReference type="NCBI Taxonomy" id="1285192"/>
    <lineage>
        <taxon>Bacteria</taxon>
        <taxon>Bacillati</taxon>
        <taxon>Actinomycetota</taxon>
        <taxon>Actinomycetes</taxon>
        <taxon>Micrococcales</taxon>
        <taxon>Intrasporangiaceae</taxon>
        <taxon>Janibacter</taxon>
    </lineage>
</organism>
<keyword evidence="2" id="KW-1003">Cell membrane</keyword>
<dbReference type="InterPro" id="IPR051791">
    <property type="entry name" value="Pra-immunoreactive"/>
</dbReference>
<reference evidence="8 9" key="1">
    <citation type="submission" date="2020-07" db="EMBL/GenBank/DDBJ databases">
        <title>Sequencing the genomes of 1000 actinobacteria strains.</title>
        <authorList>
            <person name="Klenk H.-P."/>
        </authorList>
    </citation>
    <scope>NUCLEOTIDE SEQUENCE [LARGE SCALE GENOMIC DNA]</scope>
    <source>
        <strain evidence="8 9">DSM 26154</strain>
    </source>
</reference>
<dbReference type="AlphaFoldDB" id="A0A852VSR8"/>
<dbReference type="Proteomes" id="UP000554054">
    <property type="component" value="Unassembled WGS sequence"/>
</dbReference>
<gene>
    <name evidence="8" type="ORF">BJY20_000257</name>
</gene>
<feature type="transmembrane region" description="Helical" evidence="6">
    <location>
        <begin position="53"/>
        <end position="78"/>
    </location>
</feature>
<dbReference type="GO" id="GO:0005886">
    <property type="term" value="C:plasma membrane"/>
    <property type="evidence" value="ECO:0007669"/>
    <property type="project" value="UniProtKB-SubCell"/>
</dbReference>
<sequence>MSSTGHHRGPTSGEGGSRASFGRRLIALIIDWAACLLITNGLISQLVDLSPAAFSFLPLGLLFLVHLVGVTLGGASFGHRLLGLQVVPMHGEWVTPLRSAVRAALLCLVIPPILVLSEDGRGLHDRVAGTRIVHV</sequence>
<dbReference type="PANTHER" id="PTHR36115:SF6">
    <property type="entry name" value="PROLINE-RICH ANTIGEN HOMOLOG"/>
    <property type="match status" value="1"/>
</dbReference>
<evidence type="ECO:0000313" key="9">
    <source>
        <dbReference type="Proteomes" id="UP000554054"/>
    </source>
</evidence>
<evidence type="ECO:0000256" key="2">
    <source>
        <dbReference type="ARBA" id="ARBA00022475"/>
    </source>
</evidence>
<evidence type="ECO:0000256" key="5">
    <source>
        <dbReference type="ARBA" id="ARBA00023136"/>
    </source>
</evidence>
<comment type="caution">
    <text evidence="8">The sequence shown here is derived from an EMBL/GenBank/DDBJ whole genome shotgun (WGS) entry which is preliminary data.</text>
</comment>
<dbReference type="RefSeq" id="WP_185989865.1">
    <property type="nucleotide sequence ID" value="NZ_JACCAE010000001.1"/>
</dbReference>
<accession>A0A852VSR8</accession>
<feature type="transmembrane region" description="Helical" evidence="6">
    <location>
        <begin position="25"/>
        <end position="47"/>
    </location>
</feature>
<evidence type="ECO:0000313" key="8">
    <source>
        <dbReference type="EMBL" id="NYF96865.1"/>
    </source>
</evidence>
<dbReference type="PANTHER" id="PTHR36115">
    <property type="entry name" value="PROLINE-RICH ANTIGEN HOMOLOG-RELATED"/>
    <property type="match status" value="1"/>
</dbReference>
<keyword evidence="4 6" id="KW-1133">Transmembrane helix</keyword>
<dbReference type="EMBL" id="JACCAE010000001">
    <property type="protein sequence ID" value="NYF96865.1"/>
    <property type="molecule type" value="Genomic_DNA"/>
</dbReference>